<dbReference type="Pfam" id="PF11951">
    <property type="entry name" value="Fungal_trans_2"/>
    <property type="match status" value="1"/>
</dbReference>
<dbReference type="PANTHER" id="PTHR47784:SF5">
    <property type="entry name" value="STEROL UPTAKE CONTROL PROTEIN 2"/>
    <property type="match status" value="1"/>
</dbReference>
<dbReference type="InterPro" id="IPR053157">
    <property type="entry name" value="Sterol_Uptake_Regulator"/>
</dbReference>
<name>A0AA39PX45_9AGAR</name>
<comment type="caution">
    <text evidence="1">The sequence shown here is derived from an EMBL/GenBank/DDBJ whole genome shotgun (WGS) entry which is preliminary data.</text>
</comment>
<protein>
    <recommendedName>
        <fullName evidence="3">Zn(2)-C6 fungal-type domain-containing protein</fullName>
    </recommendedName>
</protein>
<organism evidence="1 2">
    <name type="scientific">Armillaria luteobubalina</name>
    <dbReference type="NCBI Taxonomy" id="153913"/>
    <lineage>
        <taxon>Eukaryota</taxon>
        <taxon>Fungi</taxon>
        <taxon>Dikarya</taxon>
        <taxon>Basidiomycota</taxon>
        <taxon>Agaricomycotina</taxon>
        <taxon>Agaricomycetes</taxon>
        <taxon>Agaricomycetidae</taxon>
        <taxon>Agaricales</taxon>
        <taxon>Marasmiineae</taxon>
        <taxon>Physalacriaceae</taxon>
        <taxon>Armillaria</taxon>
    </lineage>
</organism>
<evidence type="ECO:0008006" key="3">
    <source>
        <dbReference type="Google" id="ProtNLM"/>
    </source>
</evidence>
<dbReference type="SUPFAM" id="SSF57701">
    <property type="entry name" value="Zn2/Cys6 DNA-binding domain"/>
    <property type="match status" value="1"/>
</dbReference>
<dbReference type="AlphaFoldDB" id="A0AA39PX45"/>
<dbReference type="CDD" id="cd12148">
    <property type="entry name" value="fungal_TF_MHR"/>
    <property type="match status" value="1"/>
</dbReference>
<dbReference type="Proteomes" id="UP001175228">
    <property type="component" value="Unassembled WGS sequence"/>
</dbReference>
<dbReference type="GO" id="GO:0001228">
    <property type="term" value="F:DNA-binding transcription activator activity, RNA polymerase II-specific"/>
    <property type="evidence" value="ECO:0007669"/>
    <property type="project" value="TreeGrafter"/>
</dbReference>
<accession>A0AA39PX45</accession>
<dbReference type="PANTHER" id="PTHR47784">
    <property type="entry name" value="STEROL UPTAKE CONTROL PROTEIN 2"/>
    <property type="match status" value="1"/>
</dbReference>
<proteinExistence type="predicted"/>
<dbReference type="EMBL" id="JAUEPU010000033">
    <property type="protein sequence ID" value="KAK0491754.1"/>
    <property type="molecule type" value="Genomic_DNA"/>
</dbReference>
<dbReference type="InterPro" id="IPR036864">
    <property type="entry name" value="Zn2-C6_fun-type_DNA-bd_sf"/>
</dbReference>
<evidence type="ECO:0000313" key="1">
    <source>
        <dbReference type="EMBL" id="KAK0491754.1"/>
    </source>
</evidence>
<keyword evidence="2" id="KW-1185">Reference proteome</keyword>
<evidence type="ECO:0000313" key="2">
    <source>
        <dbReference type="Proteomes" id="UP001175228"/>
    </source>
</evidence>
<reference evidence="1" key="1">
    <citation type="submission" date="2023-06" db="EMBL/GenBank/DDBJ databases">
        <authorList>
            <consortium name="Lawrence Berkeley National Laboratory"/>
            <person name="Ahrendt S."/>
            <person name="Sahu N."/>
            <person name="Indic B."/>
            <person name="Wong-Bajracharya J."/>
            <person name="Merenyi Z."/>
            <person name="Ke H.-M."/>
            <person name="Monk M."/>
            <person name="Kocsube S."/>
            <person name="Drula E."/>
            <person name="Lipzen A."/>
            <person name="Balint B."/>
            <person name="Henrissat B."/>
            <person name="Andreopoulos B."/>
            <person name="Martin F.M."/>
            <person name="Harder C.B."/>
            <person name="Rigling D."/>
            <person name="Ford K.L."/>
            <person name="Foster G.D."/>
            <person name="Pangilinan J."/>
            <person name="Papanicolaou A."/>
            <person name="Barry K."/>
            <person name="LaButti K."/>
            <person name="Viragh M."/>
            <person name="Koriabine M."/>
            <person name="Yan M."/>
            <person name="Riley R."/>
            <person name="Champramary S."/>
            <person name="Plett K.L."/>
            <person name="Tsai I.J."/>
            <person name="Slot J."/>
            <person name="Sipos G."/>
            <person name="Plett J."/>
            <person name="Nagy L.G."/>
            <person name="Grigoriev I.V."/>
        </authorList>
    </citation>
    <scope>NUCLEOTIDE SEQUENCE</scope>
    <source>
        <strain evidence="1">HWK02</strain>
    </source>
</reference>
<gene>
    <name evidence="1" type="ORF">EDD18DRAFT_1109503</name>
</gene>
<dbReference type="InterPro" id="IPR021858">
    <property type="entry name" value="Fun_TF"/>
</dbReference>
<dbReference type="InterPro" id="IPR001138">
    <property type="entry name" value="Zn2Cys6_DnaBD"/>
</dbReference>
<dbReference type="GO" id="GO:0008270">
    <property type="term" value="F:zinc ion binding"/>
    <property type="evidence" value="ECO:0007669"/>
    <property type="project" value="InterPro"/>
</dbReference>
<sequence>MNGDVFLHLPKIHISVKRQNTLRGGKIIIRAGLPGCALKAVWHSRLNLLRTNPEHTFTQHGTDAPTPKDKKRLQNCDESFPVCNNCTKRDIDCVWGDTSLRPKSTTPEQSMVVAQSSSAENSLTLWTRGEGSSELLALELMCHYTTSVSYSLFPDPNASTVWRTIIPQMAFDPRNQCLLQAILAFSTLHIHHKNSTSSRYAEIAADYYNQARISLRMADADETVDINTVLVVLTLVSQYGFAVALTIFPFHGDWYNTMCKVCCNSQMSRTEMQYSVMQLLQAAIAPPLRVPFLNEPFPSVLSLILNSAPDDEELHDMSGGSFNRSVGLWWYMMSNTFLHLLELGRPRALIMLAHYWVMMKHVTQDGPWWAKKKWGDEASKIVFGLDMRWTPRLGWLLSQLDPGLNNQDFDLHAWVHVEDGDHF</sequence>
<dbReference type="CDD" id="cd00067">
    <property type="entry name" value="GAL4"/>
    <property type="match status" value="1"/>
</dbReference>